<dbReference type="Proteomes" id="UP000863257">
    <property type="component" value="Unassembled WGS sequence"/>
</dbReference>
<dbReference type="AlphaFoldDB" id="A0A8H9K6Z4"/>
<reference evidence="1" key="2">
    <citation type="submission" date="2019-01" db="EMBL/GenBank/DDBJ databases">
        <authorList>
            <consortium name="NCBI Pathogen Detection Project"/>
        </authorList>
    </citation>
    <scope>NUCLEOTIDE SEQUENCE</scope>
    <source>
        <strain evidence="1">BCW_3452</strain>
    </source>
</reference>
<comment type="caution">
    <text evidence="1">The sequence shown here is derived from an EMBL/GenBank/DDBJ whole genome shotgun (WGS) entry which is preliminary data.</text>
</comment>
<name>A0A8H9K6Z4_VIBVL</name>
<protein>
    <submittedName>
        <fullName evidence="1">Uncharacterized protein</fullName>
    </submittedName>
</protein>
<accession>A0A8H9K6Z4</accession>
<evidence type="ECO:0000313" key="1">
    <source>
        <dbReference type="EMBL" id="HAS8538292.1"/>
    </source>
</evidence>
<reference evidence="1" key="1">
    <citation type="journal article" date="2018" name="Genome Biol.">
        <title>SKESA: strategic k-mer extension for scrupulous assemblies.</title>
        <authorList>
            <person name="Souvorov A."/>
            <person name="Agarwala R."/>
            <person name="Lipman D.J."/>
        </authorList>
    </citation>
    <scope>NUCLEOTIDE SEQUENCE</scope>
    <source>
        <strain evidence="1">BCW_3452</strain>
    </source>
</reference>
<gene>
    <name evidence="1" type="ORF">I7730_00570</name>
</gene>
<sequence length="158" mass="17834">MNKKNLAVKMLATVPFDGDYESAADKLNVGVKAALENSAISNISFNAMNSTEIDVVPEDLPICEENLPIPTRLTFVDAPLGEHYGAEFTKEFSCYNDAANYLYEYVRPKLEPEAEYNPFLRQILDYGRTLEGKLLICRAYFSMKDEDDDHVADFTITD</sequence>
<dbReference type="EMBL" id="DACRBY010000001">
    <property type="protein sequence ID" value="HAS8538292.1"/>
    <property type="molecule type" value="Genomic_DNA"/>
</dbReference>
<proteinExistence type="predicted"/>
<organism evidence="1">
    <name type="scientific">Vibrio vulnificus</name>
    <dbReference type="NCBI Taxonomy" id="672"/>
    <lineage>
        <taxon>Bacteria</taxon>
        <taxon>Pseudomonadati</taxon>
        <taxon>Pseudomonadota</taxon>
        <taxon>Gammaproteobacteria</taxon>
        <taxon>Vibrionales</taxon>
        <taxon>Vibrionaceae</taxon>
        <taxon>Vibrio</taxon>
    </lineage>
</organism>